<accession>A0A482CGP2</accession>
<comment type="similarity">
    <text evidence="1">Belongs to the universal ribosomal protein uS2 family.</text>
</comment>
<dbReference type="InterPro" id="IPR018130">
    <property type="entry name" value="Ribosomal_uS2_CS"/>
</dbReference>
<dbReference type="InterPro" id="IPR005706">
    <property type="entry name" value="Ribosomal_uS2_bac/mit/plastid"/>
</dbReference>
<dbReference type="NCBIfam" id="TIGR01011">
    <property type="entry name" value="rpsB_bact"/>
    <property type="match status" value="1"/>
</dbReference>
<dbReference type="PRINTS" id="PR00395">
    <property type="entry name" value="RIBOSOMALS2"/>
</dbReference>
<dbReference type="CDD" id="cd01425">
    <property type="entry name" value="RPS2"/>
    <property type="match status" value="1"/>
</dbReference>
<dbReference type="GO" id="GO:0005763">
    <property type="term" value="C:mitochondrial small ribosomal subunit"/>
    <property type="evidence" value="ECO:0007669"/>
    <property type="project" value="TreeGrafter"/>
</dbReference>
<sequence>MASISLSDLLEAGVHFGHQARRWNPKMFPYIYTERNGIHIIDLVQTAQLLTEAYDLVKNFAADNKKFLFVGTKRQAASIISEQAIRSNSFYVNQRWLGGMLTNWQTIRSRVERLKSLEKQEETGLFDRLPKKEASNLRKELEKLKKHLDGIKNMKKIPDIVIVVDQKREATAIQECIKLGITTICILDTNCNPDLIDIPIPANDDAIRSIKLIVSQIADAILEGQNLHQNNEESRIESSSKYIS</sequence>
<reference evidence="5" key="1">
    <citation type="journal article" date="2019" name="Mitochondrial DNA Part B Resour">
        <title>Conspecificity of the Peruvian Corallina ferreyrae with C. caespitosa (Corallinaceae, Rhodophyta) inferred from genomic analysis of the type specimen.</title>
        <authorList>
            <person name="Bustamante D.E."/>
            <person name="Calderon M.S."/>
            <person name="Hughey J.R."/>
        </authorList>
    </citation>
    <scope>NUCLEOTIDE SEQUENCE</scope>
</reference>
<dbReference type="InterPro" id="IPR001865">
    <property type="entry name" value="Ribosomal_uS2"/>
</dbReference>
<dbReference type="GO" id="GO:0006412">
    <property type="term" value="P:translation"/>
    <property type="evidence" value="ECO:0007669"/>
    <property type="project" value="InterPro"/>
</dbReference>
<evidence type="ECO:0000256" key="4">
    <source>
        <dbReference type="ARBA" id="ARBA00035155"/>
    </source>
</evidence>
<evidence type="ECO:0000256" key="3">
    <source>
        <dbReference type="ARBA" id="ARBA00023274"/>
    </source>
</evidence>
<keyword evidence="2 5" id="KW-0689">Ribosomal protein</keyword>
<dbReference type="HAMAP" id="MF_00291_B">
    <property type="entry name" value="Ribosomal_uS2_B"/>
    <property type="match status" value="1"/>
</dbReference>
<evidence type="ECO:0000256" key="1">
    <source>
        <dbReference type="ARBA" id="ARBA00006242"/>
    </source>
</evidence>
<name>A0A482CGP2_9FLOR</name>
<dbReference type="InterPro" id="IPR023591">
    <property type="entry name" value="Ribosomal_uS2_flav_dom_sf"/>
</dbReference>
<dbReference type="GeneID" id="39720357"/>
<dbReference type="Pfam" id="PF00318">
    <property type="entry name" value="Ribosomal_S2"/>
    <property type="match status" value="1"/>
</dbReference>
<dbReference type="AlphaFoldDB" id="A0A482CGP2"/>
<proteinExistence type="inferred from homology"/>
<dbReference type="FunFam" id="1.10.287.610:FF:000001">
    <property type="entry name" value="30S ribosomal protein S2"/>
    <property type="match status" value="1"/>
</dbReference>
<dbReference type="PANTHER" id="PTHR12534">
    <property type="entry name" value="30S RIBOSOMAL PROTEIN S2 PROKARYOTIC AND ORGANELLAR"/>
    <property type="match status" value="1"/>
</dbReference>
<geneLocation type="plastid" evidence="5"/>
<dbReference type="PROSITE" id="PS00962">
    <property type="entry name" value="RIBOSOMAL_S2_1"/>
    <property type="match status" value="1"/>
</dbReference>
<protein>
    <recommendedName>
        <fullName evidence="4">Small ribosomal subunit protein uS2c</fullName>
    </recommendedName>
</protein>
<dbReference type="EMBL" id="MK408748">
    <property type="protein sequence ID" value="QBL75702.1"/>
    <property type="molecule type" value="Genomic_DNA"/>
</dbReference>
<evidence type="ECO:0000313" key="5">
    <source>
        <dbReference type="EMBL" id="QBL75702.1"/>
    </source>
</evidence>
<keyword evidence="5" id="KW-0934">Plastid</keyword>
<dbReference type="GO" id="GO:0003735">
    <property type="term" value="F:structural constituent of ribosome"/>
    <property type="evidence" value="ECO:0007669"/>
    <property type="project" value="InterPro"/>
</dbReference>
<gene>
    <name evidence="5" type="primary">rps2</name>
</gene>
<organism evidence="5">
    <name type="scientific">Corallina ferreyrae</name>
    <dbReference type="NCBI Taxonomy" id="2547422"/>
    <lineage>
        <taxon>Eukaryota</taxon>
        <taxon>Rhodophyta</taxon>
        <taxon>Florideophyceae</taxon>
        <taxon>Corallinophycidae</taxon>
        <taxon>Corallinales</taxon>
        <taxon>Corallinaceae</taxon>
        <taxon>Corallinoideae</taxon>
        <taxon>Corallina</taxon>
    </lineage>
</organism>
<keyword evidence="3" id="KW-0687">Ribonucleoprotein</keyword>
<dbReference type="RefSeq" id="YP_009589186.1">
    <property type="nucleotide sequence ID" value="NC_041636.1"/>
</dbReference>
<dbReference type="PANTHER" id="PTHR12534:SF0">
    <property type="entry name" value="SMALL RIBOSOMAL SUBUNIT PROTEIN US2M"/>
    <property type="match status" value="1"/>
</dbReference>
<dbReference type="SUPFAM" id="SSF52313">
    <property type="entry name" value="Ribosomal protein S2"/>
    <property type="match status" value="1"/>
</dbReference>
<evidence type="ECO:0000256" key="2">
    <source>
        <dbReference type="ARBA" id="ARBA00022980"/>
    </source>
</evidence>
<dbReference type="Gene3D" id="3.40.50.10490">
    <property type="entry name" value="Glucose-6-phosphate isomerase like protein, domain 1"/>
    <property type="match status" value="1"/>
</dbReference>
<dbReference type="Gene3D" id="1.10.287.610">
    <property type="entry name" value="Helix hairpin bin"/>
    <property type="match status" value="1"/>
</dbReference>